<dbReference type="InterPro" id="IPR036249">
    <property type="entry name" value="Thioredoxin-like_sf"/>
</dbReference>
<keyword evidence="5 10" id="KW-0560">Oxidoreductase</keyword>
<dbReference type="PIRSF" id="PIRSF000239">
    <property type="entry name" value="AHPC"/>
    <property type="match status" value="1"/>
</dbReference>
<feature type="domain" description="Thioredoxin" evidence="9">
    <location>
        <begin position="2"/>
        <end position="157"/>
    </location>
</feature>
<dbReference type="CDD" id="cd03015">
    <property type="entry name" value="PRX_Typ2cys"/>
    <property type="match status" value="1"/>
</dbReference>
<keyword evidence="3 10" id="KW-0575">Peroxidase</keyword>
<dbReference type="eggNOG" id="arCOG00312">
    <property type="taxonomic scope" value="Archaea"/>
</dbReference>
<dbReference type="KEGG" id="mez:Mtc_0249"/>
<keyword evidence="6" id="KW-1015">Disulfide bond</keyword>
<dbReference type="Pfam" id="PF10417">
    <property type="entry name" value="1-cysPrx_C"/>
    <property type="match status" value="1"/>
</dbReference>
<evidence type="ECO:0000256" key="8">
    <source>
        <dbReference type="PIRSR" id="PIRSR000239-1"/>
    </source>
</evidence>
<evidence type="ECO:0000256" key="7">
    <source>
        <dbReference type="ARBA" id="ARBA00023284"/>
    </source>
</evidence>
<keyword evidence="7" id="KW-0676">Redox-active center</keyword>
<dbReference type="GO" id="GO:0045454">
    <property type="term" value="P:cell redox homeostasis"/>
    <property type="evidence" value="ECO:0007669"/>
    <property type="project" value="TreeGrafter"/>
</dbReference>
<evidence type="ECO:0000256" key="6">
    <source>
        <dbReference type="ARBA" id="ARBA00023157"/>
    </source>
</evidence>
<dbReference type="RefSeq" id="WP_014404859.1">
    <property type="nucleotide sequence ID" value="NC_017034.1"/>
</dbReference>
<keyword evidence="11" id="KW-1185">Reference proteome</keyword>
<sequence>MLKVNEKVPEFEAEAYQDDKIKKIRLSDYRGRWLVLVFYPGDFTFVCPTELQELEELYDEFKKEGAEVLSVSKDTVFVHKAWHDNSPAISKIEYPMVADPSGRLCREFGTLVEDEGLSLRGSFIIDPDGVLKAIEIHDNSIGRSMRELLRKLQAAKFVREHKGLACPASWQPGKEALEPKLDLVGKI</sequence>
<dbReference type="InterPro" id="IPR019479">
    <property type="entry name" value="Peroxiredoxin_C"/>
</dbReference>
<accession>H8I917</accession>
<dbReference type="GeneID" id="11970129"/>
<evidence type="ECO:0000313" key="11">
    <source>
        <dbReference type="Proteomes" id="UP000005233"/>
    </source>
</evidence>
<evidence type="ECO:0000256" key="1">
    <source>
        <dbReference type="ARBA" id="ARBA00004496"/>
    </source>
</evidence>
<dbReference type="SUPFAM" id="SSF52833">
    <property type="entry name" value="Thioredoxin-like"/>
    <property type="match status" value="1"/>
</dbReference>
<protein>
    <submittedName>
        <fullName evidence="10">Peroxiredoxin</fullName>
        <ecNumber evidence="10">1.11.1.15</ecNumber>
    </submittedName>
</protein>
<dbReference type="GO" id="GO:0033554">
    <property type="term" value="P:cellular response to stress"/>
    <property type="evidence" value="ECO:0007669"/>
    <property type="project" value="TreeGrafter"/>
</dbReference>
<dbReference type="GO" id="GO:0006979">
    <property type="term" value="P:response to oxidative stress"/>
    <property type="evidence" value="ECO:0007669"/>
    <property type="project" value="TreeGrafter"/>
</dbReference>
<dbReference type="GO" id="GO:0005829">
    <property type="term" value="C:cytosol"/>
    <property type="evidence" value="ECO:0007669"/>
    <property type="project" value="TreeGrafter"/>
</dbReference>
<organism evidence="10 11">
    <name type="scientific">Methanocella conradii (strain DSM 24694 / JCM 17849 / CGMCC 1.5162 / HZ254)</name>
    <dbReference type="NCBI Taxonomy" id="1041930"/>
    <lineage>
        <taxon>Archaea</taxon>
        <taxon>Methanobacteriati</taxon>
        <taxon>Methanobacteriota</taxon>
        <taxon>Stenosarchaea group</taxon>
        <taxon>Methanomicrobia</taxon>
        <taxon>Methanocellales</taxon>
        <taxon>Methanocellaceae</taxon>
        <taxon>Methanocella</taxon>
    </lineage>
</organism>
<evidence type="ECO:0000256" key="2">
    <source>
        <dbReference type="ARBA" id="ARBA00022490"/>
    </source>
</evidence>
<dbReference type="InterPro" id="IPR024706">
    <property type="entry name" value="Peroxiredoxin_AhpC-typ"/>
</dbReference>
<dbReference type="EC" id="1.11.1.15" evidence="10"/>
<evidence type="ECO:0000259" key="9">
    <source>
        <dbReference type="PROSITE" id="PS51352"/>
    </source>
</evidence>
<evidence type="ECO:0000256" key="4">
    <source>
        <dbReference type="ARBA" id="ARBA00022862"/>
    </source>
</evidence>
<dbReference type="InterPro" id="IPR000866">
    <property type="entry name" value="AhpC/TSA"/>
</dbReference>
<keyword evidence="2" id="KW-0963">Cytoplasm</keyword>
<keyword evidence="4" id="KW-0049">Antioxidant</keyword>
<dbReference type="OrthoDB" id="145578at2157"/>
<dbReference type="EMBL" id="CP003243">
    <property type="protein sequence ID" value="AFC99020.1"/>
    <property type="molecule type" value="Genomic_DNA"/>
</dbReference>
<dbReference type="InterPro" id="IPR013766">
    <property type="entry name" value="Thioredoxin_domain"/>
</dbReference>
<evidence type="ECO:0000256" key="3">
    <source>
        <dbReference type="ARBA" id="ARBA00022559"/>
    </source>
</evidence>
<proteinExistence type="predicted"/>
<dbReference type="PANTHER" id="PTHR10681">
    <property type="entry name" value="THIOREDOXIN PEROXIDASE"/>
    <property type="match status" value="1"/>
</dbReference>
<name>H8I917_METCZ</name>
<dbReference type="GO" id="GO:0008379">
    <property type="term" value="F:thioredoxin peroxidase activity"/>
    <property type="evidence" value="ECO:0007669"/>
    <property type="project" value="TreeGrafter"/>
</dbReference>
<dbReference type="Proteomes" id="UP000005233">
    <property type="component" value="Chromosome"/>
</dbReference>
<evidence type="ECO:0000313" key="10">
    <source>
        <dbReference type="EMBL" id="AFC99020.1"/>
    </source>
</evidence>
<gene>
    <name evidence="10" type="primary">prx-1</name>
    <name evidence="10" type="ordered locus">Mtc_0249</name>
</gene>
<dbReference type="Gene3D" id="3.40.30.10">
    <property type="entry name" value="Glutaredoxin"/>
    <property type="match status" value="1"/>
</dbReference>
<dbReference type="PANTHER" id="PTHR10681:SF121">
    <property type="entry name" value="ALKYL HYDROPEROXIDE REDUCTASE C"/>
    <property type="match status" value="1"/>
</dbReference>
<dbReference type="STRING" id="1041930.Mtc_0249"/>
<feature type="active site" description="Cysteine sulfenic acid (-SOH) intermediate; for peroxidase activity" evidence="8">
    <location>
        <position position="47"/>
    </location>
</feature>
<dbReference type="InterPro" id="IPR050217">
    <property type="entry name" value="Peroxiredoxin"/>
</dbReference>
<dbReference type="PROSITE" id="PS51352">
    <property type="entry name" value="THIOREDOXIN_2"/>
    <property type="match status" value="1"/>
</dbReference>
<dbReference type="Pfam" id="PF00578">
    <property type="entry name" value="AhpC-TSA"/>
    <property type="match status" value="1"/>
</dbReference>
<dbReference type="GO" id="GO:0042744">
    <property type="term" value="P:hydrogen peroxide catabolic process"/>
    <property type="evidence" value="ECO:0007669"/>
    <property type="project" value="TreeGrafter"/>
</dbReference>
<dbReference type="HOGENOM" id="CLU_042529_21_3_2"/>
<dbReference type="FunFam" id="3.40.30.10:FF:000002">
    <property type="entry name" value="Alkyl hydroperoxide reductase C"/>
    <property type="match status" value="1"/>
</dbReference>
<comment type="subcellular location">
    <subcellularLocation>
        <location evidence="1">Cytoplasm</location>
    </subcellularLocation>
</comment>
<evidence type="ECO:0000256" key="5">
    <source>
        <dbReference type="ARBA" id="ARBA00023002"/>
    </source>
</evidence>
<reference evidence="10 11" key="1">
    <citation type="journal article" date="2012" name="J. Bacteriol.">
        <title>Complete genome sequence of a thermophilic methanogen, Methanocella conradii HZ254, isolated from Chinese rice field soil.</title>
        <authorList>
            <person name="Lu Z."/>
            <person name="Lu Y."/>
        </authorList>
    </citation>
    <scope>NUCLEOTIDE SEQUENCE [LARGE SCALE GENOMIC DNA]</scope>
    <source>
        <strain evidence="11">DSM 24694 / JCM 17849 / CGMCC 1.5162 / HZ254</strain>
    </source>
</reference>
<dbReference type="AlphaFoldDB" id="H8I917"/>